<sequence>MRPSKFGLRKYNKRKVIVLRRGVSELWDFTYISVTQNSLQDLKEIWGQWDDEIKQLFYCHYVDLVPTVEEYTTLLFCTRIQVDKPYSRATNILTLLKKLANTTRMSEQWVAAWIKQKETSRDIH</sequence>
<dbReference type="Proteomes" id="UP000593572">
    <property type="component" value="Unassembled WGS sequence"/>
</dbReference>
<dbReference type="AlphaFoldDB" id="A0A7J8MUC1"/>
<name>A0A7J8MUC1_9ROSI</name>
<proteinExistence type="predicted"/>
<reference evidence="1 2" key="1">
    <citation type="journal article" date="2019" name="Genome Biol. Evol.">
        <title>Insights into the evolution of the New World diploid cottons (Gossypium, subgenus Houzingenia) based on genome sequencing.</title>
        <authorList>
            <person name="Grover C.E."/>
            <person name="Arick M.A. 2nd"/>
            <person name="Thrash A."/>
            <person name="Conover J.L."/>
            <person name="Sanders W.S."/>
            <person name="Peterson D.G."/>
            <person name="Frelichowski J.E."/>
            <person name="Scheffler J.A."/>
            <person name="Scheffler B.E."/>
            <person name="Wendel J.F."/>
        </authorList>
    </citation>
    <scope>NUCLEOTIDE SEQUENCE [LARGE SCALE GENOMIC DNA]</scope>
    <source>
        <strain evidence="1">157</strain>
        <tissue evidence="1">Leaf</tissue>
    </source>
</reference>
<protein>
    <submittedName>
        <fullName evidence="1">Uncharacterized protein</fullName>
    </submittedName>
</protein>
<dbReference type="EMBL" id="JABEZX010000010">
    <property type="protein sequence ID" value="MBA0568303.1"/>
    <property type="molecule type" value="Genomic_DNA"/>
</dbReference>
<gene>
    <name evidence="1" type="ORF">Golob_005806</name>
</gene>
<organism evidence="1 2">
    <name type="scientific">Gossypium lobatum</name>
    <dbReference type="NCBI Taxonomy" id="34289"/>
    <lineage>
        <taxon>Eukaryota</taxon>
        <taxon>Viridiplantae</taxon>
        <taxon>Streptophyta</taxon>
        <taxon>Embryophyta</taxon>
        <taxon>Tracheophyta</taxon>
        <taxon>Spermatophyta</taxon>
        <taxon>Magnoliopsida</taxon>
        <taxon>eudicotyledons</taxon>
        <taxon>Gunneridae</taxon>
        <taxon>Pentapetalae</taxon>
        <taxon>rosids</taxon>
        <taxon>malvids</taxon>
        <taxon>Malvales</taxon>
        <taxon>Malvaceae</taxon>
        <taxon>Malvoideae</taxon>
        <taxon>Gossypium</taxon>
    </lineage>
</organism>
<evidence type="ECO:0000313" key="2">
    <source>
        <dbReference type="Proteomes" id="UP000593572"/>
    </source>
</evidence>
<keyword evidence="2" id="KW-1185">Reference proteome</keyword>
<accession>A0A7J8MUC1</accession>
<evidence type="ECO:0000313" key="1">
    <source>
        <dbReference type="EMBL" id="MBA0568303.1"/>
    </source>
</evidence>
<comment type="caution">
    <text evidence="1">The sequence shown here is derived from an EMBL/GenBank/DDBJ whole genome shotgun (WGS) entry which is preliminary data.</text>
</comment>